<dbReference type="AlphaFoldDB" id="A0AAD5NWU7"/>
<dbReference type="Proteomes" id="UP001064489">
    <property type="component" value="Chromosome 3"/>
</dbReference>
<evidence type="ECO:0000256" key="1">
    <source>
        <dbReference type="SAM" id="MobiDB-lite"/>
    </source>
</evidence>
<proteinExistence type="predicted"/>
<reference evidence="2" key="2">
    <citation type="submission" date="2023-02" db="EMBL/GenBank/DDBJ databases">
        <authorList>
            <person name="Swenson N.G."/>
            <person name="Wegrzyn J.L."/>
            <person name="Mcevoy S.L."/>
        </authorList>
    </citation>
    <scope>NUCLEOTIDE SEQUENCE</scope>
    <source>
        <strain evidence="2">91603</strain>
        <tissue evidence="2">Leaf</tissue>
    </source>
</reference>
<evidence type="ECO:0000313" key="2">
    <source>
        <dbReference type="EMBL" id="KAI9186225.1"/>
    </source>
</evidence>
<sequence length="136" mass="14932">MAIFSRTVPISSSDKSNESLFSVRLGMPQAGQHQPFRLAPIHVLSVAESLASLTDRGQCMGSTAANLTCEPTQDAEWVKDSSPKHWDPSDGCTMRRNSVPMDRLKGCAVRRNSVLVDPLKGSVVRRKSIPLDRPEE</sequence>
<feature type="region of interest" description="Disordered" evidence="1">
    <location>
        <begin position="75"/>
        <end position="98"/>
    </location>
</feature>
<dbReference type="EMBL" id="JAJSOW010000100">
    <property type="protein sequence ID" value="KAI9186225.1"/>
    <property type="molecule type" value="Genomic_DNA"/>
</dbReference>
<reference evidence="2" key="1">
    <citation type="journal article" date="2022" name="Plant J.">
        <title>Strategies of tolerance reflected in two North American maple genomes.</title>
        <authorList>
            <person name="McEvoy S.L."/>
            <person name="Sezen U.U."/>
            <person name="Trouern-Trend A."/>
            <person name="McMahon S.M."/>
            <person name="Schaberg P.G."/>
            <person name="Yang J."/>
            <person name="Wegrzyn J.L."/>
            <person name="Swenson N.G."/>
        </authorList>
    </citation>
    <scope>NUCLEOTIDE SEQUENCE</scope>
    <source>
        <strain evidence="2">91603</strain>
    </source>
</reference>
<protein>
    <submittedName>
        <fullName evidence="2">Uncharacterized protein</fullName>
    </submittedName>
</protein>
<keyword evidence="3" id="KW-1185">Reference proteome</keyword>
<name>A0AAD5NWU7_ACENE</name>
<accession>A0AAD5NWU7</accession>
<organism evidence="2 3">
    <name type="scientific">Acer negundo</name>
    <name type="common">Box elder</name>
    <dbReference type="NCBI Taxonomy" id="4023"/>
    <lineage>
        <taxon>Eukaryota</taxon>
        <taxon>Viridiplantae</taxon>
        <taxon>Streptophyta</taxon>
        <taxon>Embryophyta</taxon>
        <taxon>Tracheophyta</taxon>
        <taxon>Spermatophyta</taxon>
        <taxon>Magnoliopsida</taxon>
        <taxon>eudicotyledons</taxon>
        <taxon>Gunneridae</taxon>
        <taxon>Pentapetalae</taxon>
        <taxon>rosids</taxon>
        <taxon>malvids</taxon>
        <taxon>Sapindales</taxon>
        <taxon>Sapindaceae</taxon>
        <taxon>Hippocastanoideae</taxon>
        <taxon>Acereae</taxon>
        <taxon>Acer</taxon>
    </lineage>
</organism>
<gene>
    <name evidence="2" type="ORF">LWI28_015055</name>
</gene>
<evidence type="ECO:0000313" key="3">
    <source>
        <dbReference type="Proteomes" id="UP001064489"/>
    </source>
</evidence>
<comment type="caution">
    <text evidence="2">The sequence shown here is derived from an EMBL/GenBank/DDBJ whole genome shotgun (WGS) entry which is preliminary data.</text>
</comment>
<feature type="compositionally biased region" description="Basic and acidic residues" evidence="1">
    <location>
        <begin position="76"/>
        <end position="88"/>
    </location>
</feature>